<dbReference type="SUPFAM" id="SSF50156">
    <property type="entry name" value="PDZ domain-like"/>
    <property type="match status" value="1"/>
</dbReference>
<dbReference type="InterPro" id="IPR041489">
    <property type="entry name" value="PDZ_6"/>
</dbReference>
<feature type="transmembrane region" description="Helical" evidence="1">
    <location>
        <begin position="82"/>
        <end position="100"/>
    </location>
</feature>
<evidence type="ECO:0000313" key="3">
    <source>
        <dbReference type="EMBL" id="MFC7321908.1"/>
    </source>
</evidence>
<dbReference type="Gene3D" id="2.30.42.10">
    <property type="match status" value="1"/>
</dbReference>
<gene>
    <name evidence="3" type="ORF">ACFQMN_13555</name>
</gene>
<dbReference type="Pfam" id="PF17820">
    <property type="entry name" value="PDZ_6"/>
    <property type="match status" value="1"/>
</dbReference>
<feature type="transmembrane region" description="Helical" evidence="1">
    <location>
        <begin position="20"/>
        <end position="36"/>
    </location>
</feature>
<accession>A0ABW2K6X8</accession>
<feature type="transmembrane region" description="Helical" evidence="1">
    <location>
        <begin position="107"/>
        <end position="128"/>
    </location>
</feature>
<reference evidence="4" key="1">
    <citation type="journal article" date="2019" name="Int. J. Syst. Evol. Microbiol.">
        <title>The Global Catalogue of Microorganisms (GCM) 10K type strain sequencing project: providing services to taxonomists for standard genome sequencing and annotation.</title>
        <authorList>
            <consortium name="The Broad Institute Genomics Platform"/>
            <consortium name="The Broad Institute Genome Sequencing Center for Infectious Disease"/>
            <person name="Wu L."/>
            <person name="Ma J."/>
        </authorList>
    </citation>
    <scope>NUCLEOTIDE SEQUENCE [LARGE SCALE GENOMIC DNA]</scope>
    <source>
        <strain evidence="4">CCUG 73951</strain>
    </source>
</reference>
<dbReference type="InterPro" id="IPR036034">
    <property type="entry name" value="PDZ_sf"/>
</dbReference>
<feature type="transmembrane region" description="Helical" evidence="1">
    <location>
        <begin position="140"/>
        <end position="159"/>
    </location>
</feature>
<dbReference type="EMBL" id="JBHTBY010000011">
    <property type="protein sequence ID" value="MFC7321908.1"/>
    <property type="molecule type" value="Genomic_DNA"/>
</dbReference>
<keyword evidence="1" id="KW-0812">Transmembrane</keyword>
<organism evidence="3 4">
    <name type="scientific">Halobacillus campisalis</name>
    <dbReference type="NCBI Taxonomy" id="435909"/>
    <lineage>
        <taxon>Bacteria</taxon>
        <taxon>Bacillati</taxon>
        <taxon>Bacillota</taxon>
        <taxon>Bacilli</taxon>
        <taxon>Bacillales</taxon>
        <taxon>Bacillaceae</taxon>
        <taxon>Halobacillus</taxon>
    </lineage>
</organism>
<protein>
    <submittedName>
        <fullName evidence="3">PDZ domain-containing protein</fullName>
    </submittedName>
</protein>
<name>A0ABW2K6X8_9BACI</name>
<evidence type="ECO:0000259" key="2">
    <source>
        <dbReference type="Pfam" id="PF17820"/>
    </source>
</evidence>
<dbReference type="RefSeq" id="WP_289215840.1">
    <property type="nucleotide sequence ID" value="NZ_JAPVRC010000004.1"/>
</dbReference>
<feature type="transmembrane region" description="Helical" evidence="1">
    <location>
        <begin position="250"/>
        <end position="279"/>
    </location>
</feature>
<dbReference type="Proteomes" id="UP001596494">
    <property type="component" value="Unassembled WGS sequence"/>
</dbReference>
<keyword evidence="1" id="KW-1133">Transmembrane helix</keyword>
<feature type="domain" description="PDZ" evidence="2">
    <location>
        <begin position="311"/>
        <end position="356"/>
    </location>
</feature>
<comment type="caution">
    <text evidence="3">The sequence shown here is derived from an EMBL/GenBank/DDBJ whole genome shotgun (WGS) entry which is preliminary data.</text>
</comment>
<feature type="transmembrane region" description="Helical" evidence="1">
    <location>
        <begin position="207"/>
        <end position="229"/>
    </location>
</feature>
<evidence type="ECO:0000256" key="1">
    <source>
        <dbReference type="SAM" id="Phobius"/>
    </source>
</evidence>
<proteinExistence type="predicted"/>
<evidence type="ECO:0000313" key="4">
    <source>
        <dbReference type="Proteomes" id="UP001596494"/>
    </source>
</evidence>
<sequence length="393" mass="43981">MEVWFEEFLQGFIRLMTQPLLYWSIILLFVISIRRMKQERRRFGTRVYDIFTEGRSTWRVSLVAGFLISIFALAGGMVFTTASLLVVTGITILLSLPLKLTWLSPAYTLGISILLIFGISYVPGLSFIEQTIPGVTGVSLPGMAIILSILLVVEGVFLMKTSSRRTFPERVPGPRGKKIGQHRVKKLALIPMVTLFPAGMIEPVADWWPLFSIGEGRYGLVMFPVLLGYEWLARAQSPKLSAIRLGRQTIAIAVVTLFIAVSSIFFPVLAAAAVLIAVLGRLAIYSIHSSREKNQPYFTEDHRGVRILGTIPGSPADEMDLLPGELIIRVNGIYVSSVNELYEALQTNRALTKIEVKDFQGENRFEQRAMYEGEHHQLGLLFVQENSYEPMAQ</sequence>
<keyword evidence="1" id="KW-0472">Membrane</keyword>
<keyword evidence="4" id="KW-1185">Reference proteome</keyword>